<dbReference type="InterPro" id="IPR005025">
    <property type="entry name" value="FMN_Rdtase-like_dom"/>
</dbReference>
<dbReference type="GO" id="GO:0003955">
    <property type="term" value="F:NAD(P)H dehydrogenase (quinone) activity"/>
    <property type="evidence" value="ECO:0007669"/>
    <property type="project" value="TreeGrafter"/>
</dbReference>
<dbReference type="GO" id="GO:0009055">
    <property type="term" value="F:electron transfer activity"/>
    <property type="evidence" value="ECO:0007669"/>
    <property type="project" value="InterPro"/>
</dbReference>
<dbReference type="InterPro" id="IPR001226">
    <property type="entry name" value="Flavodoxin_CS"/>
</dbReference>
<keyword evidence="7" id="KW-1185">Reference proteome</keyword>
<dbReference type="InterPro" id="IPR008254">
    <property type="entry name" value="Flavodoxin/NO_synth"/>
</dbReference>
<dbReference type="GO" id="GO:0010181">
    <property type="term" value="F:FMN binding"/>
    <property type="evidence" value="ECO:0007669"/>
    <property type="project" value="InterPro"/>
</dbReference>
<evidence type="ECO:0000256" key="2">
    <source>
        <dbReference type="ARBA" id="ARBA00022630"/>
    </source>
</evidence>
<protein>
    <recommendedName>
        <fullName evidence="4">Flavoprotein WrbA</fullName>
    </recommendedName>
</protein>
<name>A0A2G9C567_9BURK</name>
<dbReference type="InterPro" id="IPR029039">
    <property type="entry name" value="Flavoprotein-like_sf"/>
</dbReference>
<dbReference type="OrthoDB" id="9801479at2"/>
<evidence type="ECO:0000256" key="4">
    <source>
        <dbReference type="ARBA" id="ARBA00029652"/>
    </source>
</evidence>
<gene>
    <name evidence="6" type="ORF">CS062_19255</name>
</gene>
<proteinExistence type="predicted"/>
<evidence type="ECO:0000313" key="7">
    <source>
        <dbReference type="Proteomes" id="UP000231501"/>
    </source>
</evidence>
<feature type="domain" description="Flavodoxin-like" evidence="5">
    <location>
        <begin position="18"/>
        <end position="166"/>
    </location>
</feature>
<dbReference type="Gene3D" id="3.40.50.360">
    <property type="match status" value="1"/>
</dbReference>
<dbReference type="PANTHER" id="PTHR30546">
    <property type="entry name" value="FLAVODOXIN-RELATED PROTEIN WRBA-RELATED"/>
    <property type="match status" value="1"/>
</dbReference>
<evidence type="ECO:0000256" key="3">
    <source>
        <dbReference type="ARBA" id="ARBA00022643"/>
    </source>
</evidence>
<evidence type="ECO:0000313" key="6">
    <source>
        <dbReference type="EMBL" id="PIM51576.1"/>
    </source>
</evidence>
<dbReference type="SUPFAM" id="SSF52218">
    <property type="entry name" value="Flavoproteins"/>
    <property type="match status" value="1"/>
</dbReference>
<dbReference type="AlphaFoldDB" id="A0A2G9C567"/>
<dbReference type="PROSITE" id="PS50902">
    <property type="entry name" value="FLAVODOXIN_LIKE"/>
    <property type="match status" value="1"/>
</dbReference>
<dbReference type="PANTHER" id="PTHR30546:SF23">
    <property type="entry name" value="FLAVOPROTEIN-LIKE PROTEIN YCP4-RELATED"/>
    <property type="match status" value="1"/>
</dbReference>
<organism evidence="6 7">
    <name type="scientific">Roseateles chitinivorans</name>
    <dbReference type="NCBI Taxonomy" id="2917965"/>
    <lineage>
        <taxon>Bacteria</taxon>
        <taxon>Pseudomonadati</taxon>
        <taxon>Pseudomonadota</taxon>
        <taxon>Betaproteobacteria</taxon>
        <taxon>Burkholderiales</taxon>
        <taxon>Sphaerotilaceae</taxon>
        <taxon>Roseateles</taxon>
    </lineage>
</organism>
<evidence type="ECO:0000256" key="1">
    <source>
        <dbReference type="ARBA" id="ARBA00001917"/>
    </source>
</evidence>
<reference evidence="6 7" key="1">
    <citation type="submission" date="2017-11" db="EMBL/GenBank/DDBJ databases">
        <title>Draft genome sequence of Mitsuaria sp. HWN-4.</title>
        <authorList>
            <person name="Gundlapally S.R."/>
        </authorList>
    </citation>
    <scope>NUCLEOTIDE SEQUENCE [LARGE SCALE GENOMIC DNA]</scope>
    <source>
        <strain evidence="6 7">HWN-4</strain>
    </source>
</reference>
<accession>A0A2G9C567</accession>
<sequence length="218" mass="22876">MKAPAIPTDRPARAPRRLAIVYHSAHGHTEHIASHIRMGARGVPDVAVDLLKAEDLIAAPADLIAYDGLVLGSPTYLGGVSGPFKSFMDATGPLWRTQRLRGKLAAAFTVSSLPSGDKQSTLMSLFIFCMQHGMVWVGNPLLPEQHRGVPEAEAANRLGSWSGLMAQSAHGAPADAFAAGDLRTARLFGRHVAETLHRLGGVEADSLLAAPAAAGVPA</sequence>
<comment type="caution">
    <text evidence="6">The sequence shown here is derived from an EMBL/GenBank/DDBJ whole genome shotgun (WGS) entry which is preliminary data.</text>
</comment>
<keyword evidence="3" id="KW-0288">FMN</keyword>
<dbReference type="RefSeq" id="WP_099863192.1">
    <property type="nucleotide sequence ID" value="NZ_PEOG01000060.1"/>
</dbReference>
<dbReference type="Proteomes" id="UP000231501">
    <property type="component" value="Unassembled WGS sequence"/>
</dbReference>
<evidence type="ECO:0000259" key="5">
    <source>
        <dbReference type="PROSITE" id="PS50902"/>
    </source>
</evidence>
<keyword evidence="2" id="KW-0285">Flavoprotein</keyword>
<dbReference type="PROSITE" id="PS00201">
    <property type="entry name" value="FLAVODOXIN"/>
    <property type="match status" value="1"/>
</dbReference>
<dbReference type="EMBL" id="PEOG01000060">
    <property type="protein sequence ID" value="PIM51576.1"/>
    <property type="molecule type" value="Genomic_DNA"/>
</dbReference>
<dbReference type="Pfam" id="PF03358">
    <property type="entry name" value="FMN_red"/>
    <property type="match status" value="1"/>
</dbReference>
<dbReference type="GO" id="GO:0016020">
    <property type="term" value="C:membrane"/>
    <property type="evidence" value="ECO:0007669"/>
    <property type="project" value="TreeGrafter"/>
</dbReference>
<comment type="cofactor">
    <cofactor evidence="1">
        <name>FMN</name>
        <dbReference type="ChEBI" id="CHEBI:58210"/>
    </cofactor>
</comment>